<reference evidence="4 5" key="1">
    <citation type="submission" date="2021-01" db="EMBL/GenBank/DDBJ databases">
        <title>Genomics of switchgrass bacterial isolates.</title>
        <authorList>
            <person name="Shade A."/>
        </authorList>
    </citation>
    <scope>NUCLEOTIDE SEQUENCE [LARGE SCALE GENOMIC DNA]</scope>
    <source>
        <strain evidence="4 5">PvP111</strain>
    </source>
</reference>
<keyword evidence="1" id="KW-0378">Hydrolase</keyword>
<evidence type="ECO:0000313" key="4">
    <source>
        <dbReference type="EMBL" id="MBM7413513.1"/>
    </source>
</evidence>
<protein>
    <submittedName>
        <fullName evidence="4">Pimeloyl-ACP methyl ester carboxylesterase</fullName>
    </submittedName>
</protein>
<proteinExistence type="inferred from homology"/>
<dbReference type="InterPro" id="IPR000073">
    <property type="entry name" value="AB_hydrolase_1"/>
</dbReference>
<dbReference type="Proteomes" id="UP000703038">
    <property type="component" value="Unassembled WGS sequence"/>
</dbReference>
<dbReference type="RefSeq" id="WP_204866167.1">
    <property type="nucleotide sequence ID" value="NZ_JAFBBK010000001.1"/>
</dbReference>
<feature type="domain" description="AB hydrolase-1" evidence="3">
    <location>
        <begin position="33"/>
        <end position="271"/>
    </location>
</feature>
<evidence type="ECO:0000259" key="3">
    <source>
        <dbReference type="Pfam" id="PF12697"/>
    </source>
</evidence>
<dbReference type="Pfam" id="PF12697">
    <property type="entry name" value="Abhydrolase_6"/>
    <property type="match status" value="1"/>
</dbReference>
<evidence type="ECO:0000256" key="2">
    <source>
        <dbReference type="ARBA" id="ARBA00038115"/>
    </source>
</evidence>
<dbReference type="SUPFAM" id="SSF53474">
    <property type="entry name" value="alpha/beta-Hydrolases"/>
    <property type="match status" value="1"/>
</dbReference>
<gene>
    <name evidence="4" type="ORF">JOE42_000246</name>
</gene>
<dbReference type="Gene3D" id="3.40.50.1820">
    <property type="entry name" value="alpha/beta hydrolase"/>
    <property type="match status" value="1"/>
</dbReference>
<sequence length="297" mass="31898">MSERRDVEFVSGDATCAAWLYRPDTPSERQPIVVLAHGLGGVREMRLDAYAERFTAAGYACLVFDYRHFGASGGEPRQLLDIGLQLEDWASAVAHARTIDGVDPTRVVLWGSSFGGGHVLEAAARDGRVAAVISQCPFTDGLASALATPLITTLRITPLAVRDIVGSLRGKPPVMVPLAAEHRGVALMASTDALDGYLGLQPPGSAFSNEVAARFALAITRYFPGRAAKRITAPVLFCVCDPDTVAPTKATLRHTAKAPRGQIEVYPYGHFEIYVGDPFEHVVADQIAFLERTVPLT</sequence>
<name>A0ABS2KNG3_9NOCA</name>
<evidence type="ECO:0000256" key="1">
    <source>
        <dbReference type="ARBA" id="ARBA00022801"/>
    </source>
</evidence>
<organism evidence="4 5">
    <name type="scientific">Rhodococcoides corynebacterioides</name>
    <dbReference type="NCBI Taxonomy" id="53972"/>
    <lineage>
        <taxon>Bacteria</taxon>
        <taxon>Bacillati</taxon>
        <taxon>Actinomycetota</taxon>
        <taxon>Actinomycetes</taxon>
        <taxon>Mycobacteriales</taxon>
        <taxon>Nocardiaceae</taxon>
        <taxon>Rhodococcoides</taxon>
    </lineage>
</organism>
<dbReference type="PANTHER" id="PTHR22946:SF9">
    <property type="entry name" value="POLYKETIDE TRANSFERASE AF380"/>
    <property type="match status" value="1"/>
</dbReference>
<dbReference type="EMBL" id="JAFBBK010000001">
    <property type="protein sequence ID" value="MBM7413513.1"/>
    <property type="molecule type" value="Genomic_DNA"/>
</dbReference>
<comment type="similarity">
    <text evidence="2">Belongs to the AB hydrolase superfamily. FUS2 hydrolase family.</text>
</comment>
<dbReference type="PANTHER" id="PTHR22946">
    <property type="entry name" value="DIENELACTONE HYDROLASE DOMAIN-CONTAINING PROTEIN-RELATED"/>
    <property type="match status" value="1"/>
</dbReference>
<keyword evidence="5" id="KW-1185">Reference proteome</keyword>
<evidence type="ECO:0000313" key="5">
    <source>
        <dbReference type="Proteomes" id="UP000703038"/>
    </source>
</evidence>
<dbReference type="InterPro" id="IPR029058">
    <property type="entry name" value="AB_hydrolase_fold"/>
</dbReference>
<accession>A0ABS2KNG3</accession>
<dbReference type="InterPro" id="IPR050261">
    <property type="entry name" value="FrsA_esterase"/>
</dbReference>
<comment type="caution">
    <text evidence="4">The sequence shown here is derived from an EMBL/GenBank/DDBJ whole genome shotgun (WGS) entry which is preliminary data.</text>
</comment>